<gene>
    <name evidence="2" type="ORF">AAJ76_1100032467</name>
</gene>
<dbReference type="VEuPathDB" id="MicrosporidiaDB:AAJ76_1100032467"/>
<feature type="chain" id="PRO_5002529773" evidence="1">
    <location>
        <begin position="21"/>
        <end position="68"/>
    </location>
</feature>
<proteinExistence type="predicted"/>
<dbReference type="EMBL" id="JPQZ01000011">
    <property type="protein sequence ID" value="KKO75821.1"/>
    <property type="molecule type" value="Genomic_DNA"/>
</dbReference>
<accession>A0A0F9WEL1</accession>
<evidence type="ECO:0000313" key="2">
    <source>
        <dbReference type="EMBL" id="KKO75821.1"/>
    </source>
</evidence>
<sequence length="68" mass="7877">MNKFFMNMLKILQYLYTVTASENLAKTNTRHSYDDLKSLEPYAYIYNLPETGSANDTNHFGSIINYDA</sequence>
<dbReference type="AlphaFoldDB" id="A0A0F9WEL1"/>
<protein>
    <submittedName>
        <fullName evidence="2">Uncharacterized protein</fullName>
    </submittedName>
</protein>
<organism evidence="2 3">
    <name type="scientific">Vairimorpha ceranae</name>
    <dbReference type="NCBI Taxonomy" id="40302"/>
    <lineage>
        <taxon>Eukaryota</taxon>
        <taxon>Fungi</taxon>
        <taxon>Fungi incertae sedis</taxon>
        <taxon>Microsporidia</taxon>
        <taxon>Nosematidae</taxon>
        <taxon>Vairimorpha</taxon>
    </lineage>
</organism>
<reference evidence="2 3" key="1">
    <citation type="journal article" date="2015" name="Environ. Microbiol.">
        <title>Genome analyses suggest the presence of polyploidy and recent human-driven expansions in eight global populations of the honeybee pathogen Nosema ceranae.</title>
        <authorList>
            <person name="Pelin A."/>
            <person name="Selman M."/>
            <person name="Aris-Brosou S."/>
            <person name="Farinelli L."/>
            <person name="Corradi N."/>
        </authorList>
    </citation>
    <scope>NUCLEOTIDE SEQUENCE [LARGE SCALE GENOMIC DNA]</scope>
    <source>
        <strain evidence="2 3">PA08 1199</strain>
    </source>
</reference>
<keyword evidence="1" id="KW-0732">Signal</keyword>
<feature type="signal peptide" evidence="1">
    <location>
        <begin position="1"/>
        <end position="20"/>
    </location>
</feature>
<evidence type="ECO:0000256" key="1">
    <source>
        <dbReference type="SAM" id="SignalP"/>
    </source>
</evidence>
<dbReference type="Proteomes" id="UP000034350">
    <property type="component" value="Unassembled WGS sequence"/>
</dbReference>
<comment type="caution">
    <text evidence="2">The sequence shown here is derived from an EMBL/GenBank/DDBJ whole genome shotgun (WGS) entry which is preliminary data.</text>
</comment>
<dbReference type="RefSeq" id="XP_024331563.1">
    <property type="nucleotide sequence ID" value="XM_024473753.1"/>
</dbReference>
<evidence type="ECO:0000313" key="3">
    <source>
        <dbReference type="Proteomes" id="UP000034350"/>
    </source>
</evidence>
<name>A0A0F9WEL1_9MICR</name>
<keyword evidence="3" id="KW-1185">Reference proteome</keyword>
<dbReference type="GeneID" id="36318650"/>